<protein>
    <submittedName>
        <fullName evidence="1">Uncharacterized protein</fullName>
    </submittedName>
</protein>
<proteinExistence type="predicted"/>
<accession>A0A6M3JUM3</accession>
<dbReference type="InterPro" id="IPR027417">
    <property type="entry name" value="P-loop_NTPase"/>
</dbReference>
<dbReference type="EMBL" id="MT142050">
    <property type="protein sequence ID" value="QJA73753.1"/>
    <property type="molecule type" value="Genomic_DNA"/>
</dbReference>
<sequence length="232" mass="26547">MLQELKEQFNSLVAKRNYIAEELDKDKAALLDKEVLYKDYFEAREVVNTVIKLTQDNFKGKVEPLVTMAIRSVFEKPYDFELRFEKKRNQLECRPVLIKDGNEETPKADLGGSVVDIISLALRVILWAVEKPRSRNMILLDEPMKNIGQGEELILAGQIMRDISSDLGLQLIVVTHSQEFGEIADTVYKVTNDDVESTVELVKGEFVPIPKLADEDLFPNLPRVKKRKRISI</sequence>
<name>A0A6M3JUM3_9ZZZZ</name>
<dbReference type="AlphaFoldDB" id="A0A6M3JUM3"/>
<dbReference type="SUPFAM" id="SSF52540">
    <property type="entry name" value="P-loop containing nucleoside triphosphate hydrolases"/>
    <property type="match status" value="1"/>
</dbReference>
<reference evidence="1" key="1">
    <citation type="submission" date="2020-03" db="EMBL/GenBank/DDBJ databases">
        <title>The deep terrestrial virosphere.</title>
        <authorList>
            <person name="Holmfeldt K."/>
            <person name="Nilsson E."/>
            <person name="Simone D."/>
            <person name="Lopez-Fernandez M."/>
            <person name="Wu X."/>
            <person name="de Brujin I."/>
            <person name="Lundin D."/>
            <person name="Andersson A."/>
            <person name="Bertilsson S."/>
            <person name="Dopson M."/>
        </authorList>
    </citation>
    <scope>NUCLEOTIDE SEQUENCE</scope>
    <source>
        <strain evidence="1">MM415A02260</strain>
    </source>
</reference>
<dbReference type="Gene3D" id="3.40.50.300">
    <property type="entry name" value="P-loop containing nucleotide triphosphate hydrolases"/>
    <property type="match status" value="1"/>
</dbReference>
<evidence type="ECO:0000313" key="1">
    <source>
        <dbReference type="EMBL" id="QJA73753.1"/>
    </source>
</evidence>
<organism evidence="1">
    <name type="scientific">viral metagenome</name>
    <dbReference type="NCBI Taxonomy" id="1070528"/>
    <lineage>
        <taxon>unclassified sequences</taxon>
        <taxon>metagenomes</taxon>
        <taxon>organismal metagenomes</taxon>
    </lineage>
</organism>
<gene>
    <name evidence="1" type="ORF">MM415A02260_0009</name>
</gene>